<evidence type="ECO:0000256" key="1">
    <source>
        <dbReference type="SAM" id="SignalP"/>
    </source>
</evidence>
<accession>A0AB34JHH9</accession>
<keyword evidence="1" id="KW-0732">Signal</keyword>
<name>A0AB34JHH9_PRYPA</name>
<comment type="caution">
    <text evidence="2">The sequence shown here is derived from an EMBL/GenBank/DDBJ whole genome shotgun (WGS) entry which is preliminary data.</text>
</comment>
<evidence type="ECO:0000313" key="3">
    <source>
        <dbReference type="Proteomes" id="UP001515480"/>
    </source>
</evidence>
<feature type="signal peptide" evidence="1">
    <location>
        <begin position="1"/>
        <end position="15"/>
    </location>
</feature>
<dbReference type="Proteomes" id="UP001515480">
    <property type="component" value="Unassembled WGS sequence"/>
</dbReference>
<reference evidence="2 3" key="1">
    <citation type="journal article" date="2024" name="Science">
        <title>Giant polyketide synthase enzymes in the biosynthesis of giant marine polyether toxins.</title>
        <authorList>
            <person name="Fallon T.R."/>
            <person name="Shende V.V."/>
            <person name="Wierzbicki I.H."/>
            <person name="Pendleton A.L."/>
            <person name="Watervoot N.F."/>
            <person name="Auber R.P."/>
            <person name="Gonzalez D.J."/>
            <person name="Wisecaver J.H."/>
            <person name="Moore B.S."/>
        </authorList>
    </citation>
    <scope>NUCLEOTIDE SEQUENCE [LARGE SCALE GENOMIC DNA]</scope>
    <source>
        <strain evidence="2 3">12B1</strain>
    </source>
</reference>
<keyword evidence="3" id="KW-1185">Reference proteome</keyword>
<protein>
    <submittedName>
        <fullName evidence="2">Uncharacterized protein</fullName>
    </submittedName>
</protein>
<feature type="chain" id="PRO_5044225281" evidence="1">
    <location>
        <begin position="16"/>
        <end position="179"/>
    </location>
</feature>
<gene>
    <name evidence="2" type="ORF">AB1Y20_021006</name>
</gene>
<evidence type="ECO:0000313" key="2">
    <source>
        <dbReference type="EMBL" id="KAL1521339.1"/>
    </source>
</evidence>
<dbReference type="AlphaFoldDB" id="A0AB34JHH9"/>
<proteinExistence type="predicted"/>
<sequence>MAALVLLSLPHAALGGTQSSPFAGHAIGTYPTPFPMAARRRAVRMEEKGDDDLDLTAAFAAQLKKVNEEEQEKRTRPLKDVADAALAARVEFEERSRAQARKELGFEEDDIAWFERGNNVLIVAVVAIAVSWVAASALSEEFAKQTYQQAVEAQNFPLVRCLDTALGFSEKNLCMMKYK</sequence>
<dbReference type="EMBL" id="JBGBPQ010000007">
    <property type="protein sequence ID" value="KAL1521339.1"/>
    <property type="molecule type" value="Genomic_DNA"/>
</dbReference>
<organism evidence="2 3">
    <name type="scientific">Prymnesium parvum</name>
    <name type="common">Toxic golden alga</name>
    <dbReference type="NCBI Taxonomy" id="97485"/>
    <lineage>
        <taxon>Eukaryota</taxon>
        <taxon>Haptista</taxon>
        <taxon>Haptophyta</taxon>
        <taxon>Prymnesiophyceae</taxon>
        <taxon>Prymnesiales</taxon>
        <taxon>Prymnesiaceae</taxon>
        <taxon>Prymnesium</taxon>
    </lineage>
</organism>